<feature type="compositionally biased region" description="Low complexity" evidence="1">
    <location>
        <begin position="178"/>
        <end position="189"/>
    </location>
</feature>
<feature type="domain" description="UBA" evidence="2">
    <location>
        <begin position="110"/>
        <end position="153"/>
    </location>
</feature>
<dbReference type="PANTHER" id="PTHR16525">
    <property type="entry name" value="PROTEIN C12ORF4"/>
    <property type="match status" value="1"/>
</dbReference>
<evidence type="ECO:0000313" key="3">
    <source>
        <dbReference type="EMBL" id="KAJ3259157.1"/>
    </source>
</evidence>
<reference evidence="3" key="1">
    <citation type="submission" date="2020-05" db="EMBL/GenBank/DDBJ databases">
        <title>Phylogenomic resolution of chytrid fungi.</title>
        <authorList>
            <person name="Stajich J.E."/>
            <person name="Amses K."/>
            <person name="Simmons R."/>
            <person name="Seto K."/>
            <person name="Myers J."/>
            <person name="Bonds A."/>
            <person name="Quandt C.A."/>
            <person name="Barry K."/>
            <person name="Liu P."/>
            <person name="Grigoriev I."/>
            <person name="Longcore J.E."/>
            <person name="James T.Y."/>
        </authorList>
    </citation>
    <scope>NUCLEOTIDE SEQUENCE</scope>
    <source>
        <strain evidence="3">PLAUS21</strain>
    </source>
</reference>
<sequence length="367" mass="42311">MEFEDKIQSEQHASYEQYRESIDDIQQPITEGNIVEIAQERKRQQQEYHLYQEGYINQLNVNLNRQRKLYKNLVLKTYCNLMHLEYIEEIVEDPPPKPIQAESPKPEATPPKKEISKPVMELMDMGFEEQDASSALEMAKNSMERAVMLLLESPDKVKEYTKTKILTKPRFPKTMQQSSNLRKSSSNSNIVEDKTKPKSHSLSEKRSFSLSKLVGNESPKPARASPFSNFLEKMSDAFKIDDEGRASDVQKDFTHLSETFTIYSGTQQIRNMYNIQLKVVERGSFFKLNDDSMQNTALKISTYSTLYSSSVSAIILLVNENELSNYGKGKANKALFDYCMLHPELHFESIFSQLPNTKIQEGMPRLK</sequence>
<keyword evidence="4" id="KW-1185">Reference proteome</keyword>
<gene>
    <name evidence="3" type="ORF">HK103_002804</name>
</gene>
<feature type="region of interest" description="Disordered" evidence="1">
    <location>
        <begin position="169"/>
        <end position="226"/>
    </location>
</feature>
<name>A0AAD5Y6N7_9FUNG</name>
<accession>A0AAD5Y6N7</accession>
<protein>
    <recommendedName>
        <fullName evidence="2">UBA domain-containing protein</fullName>
    </recommendedName>
</protein>
<dbReference type="PANTHER" id="PTHR16525:SF0">
    <property type="entry name" value="PROTEIN C12ORF4"/>
    <property type="match status" value="1"/>
</dbReference>
<dbReference type="Proteomes" id="UP001210925">
    <property type="component" value="Unassembled WGS sequence"/>
</dbReference>
<organism evidence="3 4">
    <name type="scientific">Boothiomyces macroporosus</name>
    <dbReference type="NCBI Taxonomy" id="261099"/>
    <lineage>
        <taxon>Eukaryota</taxon>
        <taxon>Fungi</taxon>
        <taxon>Fungi incertae sedis</taxon>
        <taxon>Chytridiomycota</taxon>
        <taxon>Chytridiomycota incertae sedis</taxon>
        <taxon>Chytridiomycetes</taxon>
        <taxon>Rhizophydiales</taxon>
        <taxon>Terramycetaceae</taxon>
        <taxon>Boothiomyces</taxon>
    </lineage>
</organism>
<dbReference type="PROSITE" id="PS50030">
    <property type="entry name" value="UBA"/>
    <property type="match status" value="1"/>
</dbReference>
<feature type="region of interest" description="Disordered" evidence="1">
    <location>
        <begin position="94"/>
        <end position="113"/>
    </location>
</feature>
<dbReference type="Gene3D" id="1.10.8.10">
    <property type="entry name" value="DNA helicase RuvA subunit, C-terminal domain"/>
    <property type="match status" value="1"/>
</dbReference>
<dbReference type="GO" id="GO:0005737">
    <property type="term" value="C:cytoplasm"/>
    <property type="evidence" value="ECO:0007669"/>
    <property type="project" value="TreeGrafter"/>
</dbReference>
<dbReference type="InterPro" id="IPR009060">
    <property type="entry name" value="UBA-like_sf"/>
</dbReference>
<proteinExistence type="predicted"/>
<dbReference type="Pfam" id="PF10154">
    <property type="entry name" value="Fy-3"/>
    <property type="match status" value="1"/>
</dbReference>
<evidence type="ECO:0000259" key="2">
    <source>
        <dbReference type="PROSITE" id="PS50030"/>
    </source>
</evidence>
<dbReference type="SUPFAM" id="SSF46934">
    <property type="entry name" value="UBA-like"/>
    <property type="match status" value="1"/>
</dbReference>
<feature type="compositionally biased region" description="Basic and acidic residues" evidence="1">
    <location>
        <begin position="191"/>
        <end position="207"/>
    </location>
</feature>
<comment type="caution">
    <text evidence="3">The sequence shown here is derived from an EMBL/GenBank/DDBJ whole genome shotgun (WGS) entry which is preliminary data.</text>
</comment>
<dbReference type="InterPro" id="IPR019311">
    <property type="entry name" value="Fy-3"/>
</dbReference>
<evidence type="ECO:0000256" key="1">
    <source>
        <dbReference type="SAM" id="MobiDB-lite"/>
    </source>
</evidence>
<dbReference type="AlphaFoldDB" id="A0AAD5Y6N7"/>
<dbReference type="InterPro" id="IPR015940">
    <property type="entry name" value="UBA"/>
</dbReference>
<dbReference type="EMBL" id="JADGKB010000020">
    <property type="protein sequence ID" value="KAJ3259157.1"/>
    <property type="molecule type" value="Genomic_DNA"/>
</dbReference>
<evidence type="ECO:0000313" key="4">
    <source>
        <dbReference type="Proteomes" id="UP001210925"/>
    </source>
</evidence>